<sequence length="40" mass="4480">MNQTECSYAELAVTDTGYNIVRLIQIICGVTFSDIIRNDV</sequence>
<accession>A0A1I8BP66</accession>
<evidence type="ECO:0000313" key="2">
    <source>
        <dbReference type="WBParaSite" id="MhA1_Contig374.frz3.gene4"/>
    </source>
</evidence>
<keyword evidence="1" id="KW-1185">Reference proteome</keyword>
<proteinExistence type="predicted"/>
<name>A0A1I8BP66_MELHA</name>
<organism evidence="1 2">
    <name type="scientific">Meloidogyne hapla</name>
    <name type="common">Root-knot nematode worm</name>
    <dbReference type="NCBI Taxonomy" id="6305"/>
    <lineage>
        <taxon>Eukaryota</taxon>
        <taxon>Metazoa</taxon>
        <taxon>Ecdysozoa</taxon>
        <taxon>Nematoda</taxon>
        <taxon>Chromadorea</taxon>
        <taxon>Rhabditida</taxon>
        <taxon>Tylenchina</taxon>
        <taxon>Tylenchomorpha</taxon>
        <taxon>Tylenchoidea</taxon>
        <taxon>Meloidogynidae</taxon>
        <taxon>Meloidogyninae</taxon>
        <taxon>Meloidogyne</taxon>
    </lineage>
</organism>
<dbReference type="WBParaSite" id="MhA1_Contig374.frz3.gene4">
    <property type="protein sequence ID" value="MhA1_Contig374.frz3.gene4"/>
    <property type="gene ID" value="MhA1_Contig374.frz3.gene4"/>
</dbReference>
<dbReference type="Proteomes" id="UP000095281">
    <property type="component" value="Unplaced"/>
</dbReference>
<protein>
    <submittedName>
        <fullName evidence="2">DDE Tnp4 domain-containing protein</fullName>
    </submittedName>
</protein>
<evidence type="ECO:0000313" key="1">
    <source>
        <dbReference type="Proteomes" id="UP000095281"/>
    </source>
</evidence>
<reference evidence="2" key="1">
    <citation type="submission" date="2016-11" db="UniProtKB">
        <authorList>
            <consortium name="WormBaseParasite"/>
        </authorList>
    </citation>
    <scope>IDENTIFICATION</scope>
</reference>
<dbReference type="AlphaFoldDB" id="A0A1I8BP66"/>